<sequence>MAIYTNAKYGKGPFGDDNVSISVTIDGIKSCVPIDEKNKDYRKMKVLIDAGTLTVADADA</sequence>
<proteinExistence type="predicted"/>
<evidence type="ECO:0000313" key="1">
    <source>
        <dbReference type="EMBL" id="SVA03484.1"/>
    </source>
</evidence>
<gene>
    <name evidence="1" type="ORF">METZ01_LOCUS56338</name>
</gene>
<reference evidence="1" key="1">
    <citation type="submission" date="2018-05" db="EMBL/GenBank/DDBJ databases">
        <authorList>
            <person name="Lanie J.A."/>
            <person name="Ng W.-L."/>
            <person name="Kazmierczak K.M."/>
            <person name="Andrzejewski T.M."/>
            <person name="Davidsen T.M."/>
            <person name="Wayne K.J."/>
            <person name="Tettelin H."/>
            <person name="Glass J.I."/>
            <person name="Rusch D."/>
            <person name="Podicherti R."/>
            <person name="Tsui H.-C.T."/>
            <person name="Winkler M.E."/>
        </authorList>
    </citation>
    <scope>NUCLEOTIDE SEQUENCE</scope>
</reference>
<dbReference type="AlphaFoldDB" id="A0A381SJ68"/>
<protein>
    <submittedName>
        <fullName evidence="1">Uncharacterized protein</fullName>
    </submittedName>
</protein>
<dbReference type="EMBL" id="UINC01003115">
    <property type="protein sequence ID" value="SVA03484.1"/>
    <property type="molecule type" value="Genomic_DNA"/>
</dbReference>
<accession>A0A381SJ68</accession>
<organism evidence="1">
    <name type="scientific">marine metagenome</name>
    <dbReference type="NCBI Taxonomy" id="408172"/>
    <lineage>
        <taxon>unclassified sequences</taxon>
        <taxon>metagenomes</taxon>
        <taxon>ecological metagenomes</taxon>
    </lineage>
</organism>
<name>A0A381SJ68_9ZZZZ</name>